<sequence>LIYLTNRVLLLLLLRKPWKICTVICERYQKKTPFTENGRDIPHCTFSSWNFVRNQNRIRGFFIFISLIKL</sequence>
<dbReference type="EMBL" id="ASGP02000003">
    <property type="protein sequence ID" value="KAH9517805.1"/>
    <property type="molecule type" value="Genomic_DNA"/>
</dbReference>
<reference evidence="2" key="2">
    <citation type="journal article" date="2022" name="Res Sq">
        <title>Comparative Genomics Reveals Insights into the Divergent Evolution of Astigmatic Mites and Household Pest Adaptations.</title>
        <authorList>
            <person name="Xiong Q."/>
            <person name="Wan A.T.-Y."/>
            <person name="Liu X.-Y."/>
            <person name="Fung C.S.-H."/>
            <person name="Xiao X."/>
            <person name="Malainual N."/>
            <person name="Hou J."/>
            <person name="Wang L."/>
            <person name="Wang M."/>
            <person name="Yang K."/>
            <person name="Cui Y."/>
            <person name="Leung E."/>
            <person name="Nong W."/>
            <person name="Shin S.-K."/>
            <person name="Au S."/>
            <person name="Jeong K.Y."/>
            <person name="Chew F.T."/>
            <person name="Hui J."/>
            <person name="Leung T.F."/>
            <person name="Tungtrongchitr A."/>
            <person name="Zhong N."/>
            <person name="Liu Z."/>
            <person name="Tsui S."/>
        </authorList>
    </citation>
    <scope>NUCLEOTIDE SEQUENCE</scope>
    <source>
        <strain evidence="2">Derf</strain>
        <tissue evidence="2">Whole organism</tissue>
    </source>
</reference>
<feature type="signal peptide" evidence="1">
    <location>
        <begin position="1"/>
        <end position="22"/>
    </location>
</feature>
<comment type="caution">
    <text evidence="2">The sequence shown here is derived from an EMBL/GenBank/DDBJ whole genome shotgun (WGS) entry which is preliminary data.</text>
</comment>
<name>A0A922I5P2_DERFA</name>
<evidence type="ECO:0000313" key="2">
    <source>
        <dbReference type="EMBL" id="KAH9517805.1"/>
    </source>
</evidence>
<proteinExistence type="predicted"/>
<feature type="chain" id="PRO_5037149661" evidence="1">
    <location>
        <begin position="23"/>
        <end position="70"/>
    </location>
</feature>
<organism evidence="2 3">
    <name type="scientific">Dermatophagoides farinae</name>
    <name type="common">American house dust mite</name>
    <dbReference type="NCBI Taxonomy" id="6954"/>
    <lineage>
        <taxon>Eukaryota</taxon>
        <taxon>Metazoa</taxon>
        <taxon>Ecdysozoa</taxon>
        <taxon>Arthropoda</taxon>
        <taxon>Chelicerata</taxon>
        <taxon>Arachnida</taxon>
        <taxon>Acari</taxon>
        <taxon>Acariformes</taxon>
        <taxon>Sarcoptiformes</taxon>
        <taxon>Astigmata</taxon>
        <taxon>Psoroptidia</taxon>
        <taxon>Analgoidea</taxon>
        <taxon>Pyroglyphidae</taxon>
        <taxon>Dermatophagoidinae</taxon>
        <taxon>Dermatophagoides</taxon>
    </lineage>
</organism>
<protein>
    <submittedName>
        <fullName evidence="2">Uncharacterized protein</fullName>
    </submittedName>
</protein>
<keyword evidence="1" id="KW-0732">Signal</keyword>
<feature type="non-terminal residue" evidence="2">
    <location>
        <position position="70"/>
    </location>
</feature>
<evidence type="ECO:0000313" key="3">
    <source>
        <dbReference type="Proteomes" id="UP000790347"/>
    </source>
</evidence>
<keyword evidence="3" id="KW-1185">Reference proteome</keyword>
<dbReference type="Proteomes" id="UP000790347">
    <property type="component" value="Unassembled WGS sequence"/>
</dbReference>
<accession>A0A922I5P2</accession>
<gene>
    <name evidence="2" type="ORF">DERF_008435</name>
</gene>
<reference evidence="2" key="1">
    <citation type="submission" date="2013-05" db="EMBL/GenBank/DDBJ databases">
        <authorList>
            <person name="Yim A.K.Y."/>
            <person name="Chan T.F."/>
            <person name="Ji K.M."/>
            <person name="Liu X.Y."/>
            <person name="Zhou J.W."/>
            <person name="Li R.Q."/>
            <person name="Yang K.Y."/>
            <person name="Li J."/>
            <person name="Li M."/>
            <person name="Law P.T.W."/>
            <person name="Wu Y.L."/>
            <person name="Cai Z.L."/>
            <person name="Qin H."/>
            <person name="Bao Y."/>
            <person name="Leung R.K.K."/>
            <person name="Ng P.K.S."/>
            <person name="Zou J."/>
            <person name="Zhong X.J."/>
            <person name="Ran P.X."/>
            <person name="Zhong N.S."/>
            <person name="Liu Z.G."/>
            <person name="Tsui S.K.W."/>
        </authorList>
    </citation>
    <scope>NUCLEOTIDE SEQUENCE</scope>
    <source>
        <strain evidence="2">Derf</strain>
        <tissue evidence="2">Whole organism</tissue>
    </source>
</reference>
<evidence type="ECO:0000256" key="1">
    <source>
        <dbReference type="SAM" id="SignalP"/>
    </source>
</evidence>
<dbReference type="AlphaFoldDB" id="A0A922I5P2"/>
<feature type="non-terminal residue" evidence="2">
    <location>
        <position position="1"/>
    </location>
</feature>